<dbReference type="InterPro" id="IPR001387">
    <property type="entry name" value="Cro/C1-type_HTH"/>
</dbReference>
<evidence type="ECO:0000313" key="3">
    <source>
        <dbReference type="Proteomes" id="UP000233781"/>
    </source>
</evidence>
<dbReference type="EMBL" id="PJNE01000001">
    <property type="protein sequence ID" value="PKW28138.1"/>
    <property type="molecule type" value="Genomic_DNA"/>
</dbReference>
<dbReference type="Proteomes" id="UP000233781">
    <property type="component" value="Unassembled WGS sequence"/>
</dbReference>
<dbReference type="GO" id="GO:0003677">
    <property type="term" value="F:DNA binding"/>
    <property type="evidence" value="ECO:0007669"/>
    <property type="project" value="InterPro"/>
</dbReference>
<sequence>MILLRHELGEVLRETRRAQGRTLRDVAGTAAVSLGYLSEIERGTKEASSELLAAVCDGLGVTLSDLLGLVRDRVEHVETMSAPVTLPVGAARASDEVSASAA</sequence>
<evidence type="ECO:0000259" key="1">
    <source>
        <dbReference type="PROSITE" id="PS50943"/>
    </source>
</evidence>
<gene>
    <name evidence="2" type="ORF">ATL31_2994</name>
</gene>
<dbReference type="InterPro" id="IPR010982">
    <property type="entry name" value="Lambda_DNA-bd_dom_sf"/>
</dbReference>
<keyword evidence="3" id="KW-1185">Reference proteome</keyword>
<dbReference type="RefSeq" id="WP_101396615.1">
    <property type="nucleotide sequence ID" value="NZ_PJNE01000001.1"/>
</dbReference>
<dbReference type="CDD" id="cd00093">
    <property type="entry name" value="HTH_XRE"/>
    <property type="match status" value="1"/>
</dbReference>
<accession>A0A2N3YMV7</accession>
<dbReference type="SMART" id="SM00530">
    <property type="entry name" value="HTH_XRE"/>
    <property type="match status" value="1"/>
</dbReference>
<proteinExistence type="predicted"/>
<reference evidence="2 3" key="1">
    <citation type="submission" date="2017-12" db="EMBL/GenBank/DDBJ databases">
        <title>Sequencing the genomes of 1000 Actinobacteria strains.</title>
        <authorList>
            <person name="Klenk H.-P."/>
        </authorList>
    </citation>
    <scope>NUCLEOTIDE SEQUENCE [LARGE SCALE GENOMIC DNA]</scope>
    <source>
        <strain evidence="2 3">DSM 12806</strain>
    </source>
</reference>
<protein>
    <submittedName>
        <fullName evidence="2">Helix-turn-helix protein</fullName>
    </submittedName>
</protein>
<organism evidence="2 3">
    <name type="scientific">Phycicoccus duodecadis</name>
    <dbReference type="NCBI Taxonomy" id="173053"/>
    <lineage>
        <taxon>Bacteria</taxon>
        <taxon>Bacillati</taxon>
        <taxon>Actinomycetota</taxon>
        <taxon>Actinomycetes</taxon>
        <taxon>Micrococcales</taxon>
        <taxon>Intrasporangiaceae</taxon>
        <taxon>Phycicoccus</taxon>
    </lineage>
</organism>
<dbReference type="SUPFAM" id="SSF47413">
    <property type="entry name" value="lambda repressor-like DNA-binding domains"/>
    <property type="match status" value="1"/>
</dbReference>
<name>A0A2N3YMV7_9MICO</name>
<dbReference type="Pfam" id="PF13560">
    <property type="entry name" value="HTH_31"/>
    <property type="match status" value="1"/>
</dbReference>
<feature type="domain" description="HTH cro/C1-type" evidence="1">
    <location>
        <begin position="12"/>
        <end position="66"/>
    </location>
</feature>
<evidence type="ECO:0000313" key="2">
    <source>
        <dbReference type="EMBL" id="PKW28138.1"/>
    </source>
</evidence>
<dbReference type="Gene3D" id="1.10.260.40">
    <property type="entry name" value="lambda repressor-like DNA-binding domains"/>
    <property type="match status" value="1"/>
</dbReference>
<dbReference type="AlphaFoldDB" id="A0A2N3YMV7"/>
<dbReference type="OrthoDB" id="3188736at2"/>
<comment type="caution">
    <text evidence="2">The sequence shown here is derived from an EMBL/GenBank/DDBJ whole genome shotgun (WGS) entry which is preliminary data.</text>
</comment>
<dbReference type="PROSITE" id="PS50943">
    <property type="entry name" value="HTH_CROC1"/>
    <property type="match status" value="1"/>
</dbReference>